<sequence length="77" mass="8203">MFTQLEIVGSTGGGGVRVLLIDSREAAQQQERWGPYIVADHGGLPAEVLEWLVSEWLPGRRDGDGGGGGKKRRANGS</sequence>
<name>A0AAV2LQG5_KNICA</name>
<evidence type="ECO:0000256" key="1">
    <source>
        <dbReference type="SAM" id="MobiDB-lite"/>
    </source>
</evidence>
<dbReference type="AlphaFoldDB" id="A0AAV2LQG5"/>
<proteinExistence type="predicted"/>
<gene>
    <name evidence="2" type="ORF">KC01_LOCUS30258</name>
</gene>
<feature type="region of interest" description="Disordered" evidence="1">
    <location>
        <begin position="58"/>
        <end position="77"/>
    </location>
</feature>
<organism evidence="2 3">
    <name type="scientific">Knipowitschia caucasica</name>
    <name type="common">Caucasian dwarf goby</name>
    <name type="synonym">Pomatoschistus caucasicus</name>
    <dbReference type="NCBI Taxonomy" id="637954"/>
    <lineage>
        <taxon>Eukaryota</taxon>
        <taxon>Metazoa</taxon>
        <taxon>Chordata</taxon>
        <taxon>Craniata</taxon>
        <taxon>Vertebrata</taxon>
        <taxon>Euteleostomi</taxon>
        <taxon>Actinopterygii</taxon>
        <taxon>Neopterygii</taxon>
        <taxon>Teleostei</taxon>
        <taxon>Neoteleostei</taxon>
        <taxon>Acanthomorphata</taxon>
        <taxon>Gobiaria</taxon>
        <taxon>Gobiiformes</taxon>
        <taxon>Gobioidei</taxon>
        <taxon>Gobiidae</taxon>
        <taxon>Gobiinae</taxon>
        <taxon>Knipowitschia</taxon>
    </lineage>
</organism>
<evidence type="ECO:0000313" key="2">
    <source>
        <dbReference type="EMBL" id="CAL1602497.1"/>
    </source>
</evidence>
<protein>
    <submittedName>
        <fullName evidence="2">Uncharacterized protein</fullName>
    </submittedName>
</protein>
<dbReference type="Proteomes" id="UP001497482">
    <property type="component" value="Chromosome 3"/>
</dbReference>
<dbReference type="EMBL" id="OZ035825">
    <property type="protein sequence ID" value="CAL1602497.1"/>
    <property type="molecule type" value="Genomic_DNA"/>
</dbReference>
<reference evidence="2 3" key="1">
    <citation type="submission" date="2024-04" db="EMBL/GenBank/DDBJ databases">
        <authorList>
            <person name="Waldvogel A.-M."/>
            <person name="Schoenle A."/>
        </authorList>
    </citation>
    <scope>NUCLEOTIDE SEQUENCE [LARGE SCALE GENOMIC DNA]</scope>
</reference>
<accession>A0AAV2LQG5</accession>
<keyword evidence="3" id="KW-1185">Reference proteome</keyword>
<evidence type="ECO:0000313" key="3">
    <source>
        <dbReference type="Proteomes" id="UP001497482"/>
    </source>
</evidence>